<dbReference type="AlphaFoldDB" id="A0A392TWH9"/>
<dbReference type="EMBL" id="LXQA010673391">
    <property type="protein sequence ID" value="MCI65319.1"/>
    <property type="molecule type" value="Genomic_DNA"/>
</dbReference>
<reference evidence="1 2" key="1">
    <citation type="journal article" date="2018" name="Front. Plant Sci.">
        <title>Red Clover (Trifolium pratense) and Zigzag Clover (T. medium) - A Picture of Genomic Similarities and Differences.</title>
        <authorList>
            <person name="Dluhosova J."/>
            <person name="Istvanek J."/>
            <person name="Nedelnik J."/>
            <person name="Repkova J."/>
        </authorList>
    </citation>
    <scope>NUCLEOTIDE SEQUENCE [LARGE SCALE GENOMIC DNA]</scope>
    <source>
        <strain evidence="2">cv. 10/8</strain>
        <tissue evidence="1">Leaf</tissue>
    </source>
</reference>
<organism evidence="1 2">
    <name type="scientific">Trifolium medium</name>
    <dbReference type="NCBI Taxonomy" id="97028"/>
    <lineage>
        <taxon>Eukaryota</taxon>
        <taxon>Viridiplantae</taxon>
        <taxon>Streptophyta</taxon>
        <taxon>Embryophyta</taxon>
        <taxon>Tracheophyta</taxon>
        <taxon>Spermatophyta</taxon>
        <taxon>Magnoliopsida</taxon>
        <taxon>eudicotyledons</taxon>
        <taxon>Gunneridae</taxon>
        <taxon>Pentapetalae</taxon>
        <taxon>rosids</taxon>
        <taxon>fabids</taxon>
        <taxon>Fabales</taxon>
        <taxon>Fabaceae</taxon>
        <taxon>Papilionoideae</taxon>
        <taxon>50 kb inversion clade</taxon>
        <taxon>NPAAA clade</taxon>
        <taxon>Hologalegina</taxon>
        <taxon>IRL clade</taxon>
        <taxon>Trifolieae</taxon>
        <taxon>Trifolium</taxon>
    </lineage>
</organism>
<comment type="caution">
    <text evidence="1">The sequence shown here is derived from an EMBL/GenBank/DDBJ whole genome shotgun (WGS) entry which is preliminary data.</text>
</comment>
<feature type="non-terminal residue" evidence="1">
    <location>
        <position position="1"/>
    </location>
</feature>
<accession>A0A392TWH9</accession>
<dbReference type="Proteomes" id="UP000265520">
    <property type="component" value="Unassembled WGS sequence"/>
</dbReference>
<keyword evidence="2" id="KW-1185">Reference proteome</keyword>
<evidence type="ECO:0000313" key="1">
    <source>
        <dbReference type="EMBL" id="MCI65319.1"/>
    </source>
</evidence>
<proteinExistence type="predicted"/>
<sequence>AMKHPKDKDVCFKLDATDEAIMVATKQVHRPSPLEQALMNVLDDLDFDEENEIGECLKVDAFE</sequence>
<evidence type="ECO:0000313" key="2">
    <source>
        <dbReference type="Proteomes" id="UP000265520"/>
    </source>
</evidence>
<name>A0A392TWH9_9FABA</name>
<protein>
    <submittedName>
        <fullName evidence="1">Uncharacterized protein</fullName>
    </submittedName>
</protein>